<sequence length="683" mass="74197">MTTDLGGAPPTADTPALRAIFLKTISLTSEKRIAIQVTSGVISASHRFQLYLSVAVTVQLSCPPYFSFTPTFTNVLNSHWLSLVAWAGELLTCSPPTKVNRAQFPTPSPELSHVGNVPGDTAGRSVFSGRSRFLCLRIPPLFHLQLVPRSSTEMSTLYTLHRSNTGTTPHCLEFCSCENGDVNSVPDIPRTNLDSMAGRTGSTELSLARDYLHVLGIDGESFKRGTVSMPSRSMSSPVPFTTFGVVCTPASRSIVATSSTNSRAAVAQWVENPKMGPQKGVLEFDTSGYSHAILDTVKYQDIEDPTPIVHTDEAEGEAVVLQLQHVEDARRAHSERARTAVRVETQAGSATLRQLGRPALCPLLPTSKNDKSDGSITNTSRQFTYLGFVEVMGCLKCVLVSPLALPCLRAGSKQGGRRAPCLLACIQMLNALWVDTISVGWTTRLPHGGVAPGFSHVRIVPDDAVGQRVSSGISHFPPPFYSGAAPCSPRFIRFGSQDLDRRGRECMRTTRLPTEVSRTKIVCEKRLGGGGGCSSHTAGRSNAEGVGTNNGPRIPTRRAGGRLAGVTQRGDPPSHLHPAARSSCVREGKGPIASLLPPERRPNYLSGYCRYQVCKWETIDFRTYIHKDILSYFGVYYLLPNYFPQILNGIGAEARHFCRERLKCEKNSSVTGYIVVKSRPILA</sequence>
<name>A0ABQ9IEZ1_9NEOP</name>
<gene>
    <name evidence="2" type="ORF">PR048_000554</name>
</gene>
<evidence type="ECO:0000313" key="2">
    <source>
        <dbReference type="EMBL" id="KAJ8895229.1"/>
    </source>
</evidence>
<organism evidence="2 3">
    <name type="scientific">Dryococelus australis</name>
    <dbReference type="NCBI Taxonomy" id="614101"/>
    <lineage>
        <taxon>Eukaryota</taxon>
        <taxon>Metazoa</taxon>
        <taxon>Ecdysozoa</taxon>
        <taxon>Arthropoda</taxon>
        <taxon>Hexapoda</taxon>
        <taxon>Insecta</taxon>
        <taxon>Pterygota</taxon>
        <taxon>Neoptera</taxon>
        <taxon>Polyneoptera</taxon>
        <taxon>Phasmatodea</taxon>
        <taxon>Verophasmatodea</taxon>
        <taxon>Anareolatae</taxon>
        <taxon>Phasmatidae</taxon>
        <taxon>Eurycanthinae</taxon>
        <taxon>Dryococelus</taxon>
    </lineage>
</organism>
<comment type="caution">
    <text evidence="2">The sequence shown here is derived from an EMBL/GenBank/DDBJ whole genome shotgun (WGS) entry which is preliminary data.</text>
</comment>
<dbReference type="EMBL" id="JARBHB010000001">
    <property type="protein sequence ID" value="KAJ8895229.1"/>
    <property type="molecule type" value="Genomic_DNA"/>
</dbReference>
<feature type="region of interest" description="Disordered" evidence="1">
    <location>
        <begin position="533"/>
        <end position="558"/>
    </location>
</feature>
<evidence type="ECO:0000313" key="3">
    <source>
        <dbReference type="Proteomes" id="UP001159363"/>
    </source>
</evidence>
<reference evidence="2 3" key="1">
    <citation type="submission" date="2023-02" db="EMBL/GenBank/DDBJ databases">
        <title>LHISI_Scaffold_Assembly.</title>
        <authorList>
            <person name="Stuart O.P."/>
            <person name="Cleave R."/>
            <person name="Magrath M.J.L."/>
            <person name="Mikheyev A.S."/>
        </authorList>
    </citation>
    <scope>NUCLEOTIDE SEQUENCE [LARGE SCALE GENOMIC DNA]</scope>
    <source>
        <strain evidence="2">Daus_M_001</strain>
        <tissue evidence="2">Leg muscle</tissue>
    </source>
</reference>
<keyword evidence="3" id="KW-1185">Reference proteome</keyword>
<proteinExistence type="predicted"/>
<accession>A0ABQ9IEZ1</accession>
<dbReference type="Proteomes" id="UP001159363">
    <property type="component" value="Chromosome 1"/>
</dbReference>
<evidence type="ECO:0000256" key="1">
    <source>
        <dbReference type="SAM" id="MobiDB-lite"/>
    </source>
</evidence>
<protein>
    <submittedName>
        <fullName evidence="2">Uncharacterized protein</fullName>
    </submittedName>
</protein>